<dbReference type="Pfam" id="PF08840">
    <property type="entry name" value="BAAT_C"/>
    <property type="match status" value="1"/>
</dbReference>
<dbReference type="Gene3D" id="3.40.50.1820">
    <property type="entry name" value="alpha/beta hydrolase"/>
    <property type="match status" value="1"/>
</dbReference>
<gene>
    <name evidence="2" type="ORF">KV397_13430</name>
</gene>
<organism evidence="2 3">
    <name type="scientific">Microbacterium aurugineum</name>
    <dbReference type="NCBI Taxonomy" id="2851642"/>
    <lineage>
        <taxon>Bacteria</taxon>
        <taxon>Bacillati</taxon>
        <taxon>Actinomycetota</taxon>
        <taxon>Actinomycetes</taxon>
        <taxon>Micrococcales</taxon>
        <taxon>Microbacteriaceae</taxon>
        <taxon>Microbacterium</taxon>
    </lineage>
</organism>
<dbReference type="RefSeq" id="WP_131491738.1">
    <property type="nucleotide sequence ID" value="NZ_CP078078.1"/>
</dbReference>
<keyword evidence="2" id="KW-0378">Hydrolase</keyword>
<accession>A0ABY4J119</accession>
<dbReference type="SUPFAM" id="SSF53474">
    <property type="entry name" value="alpha/beta-Hydrolases"/>
    <property type="match status" value="1"/>
</dbReference>
<evidence type="ECO:0000313" key="2">
    <source>
        <dbReference type="EMBL" id="UPL18691.1"/>
    </source>
</evidence>
<dbReference type="PANTHER" id="PTHR10824">
    <property type="entry name" value="ACYL-COENZYME A THIOESTERASE-RELATED"/>
    <property type="match status" value="1"/>
</dbReference>
<evidence type="ECO:0000313" key="3">
    <source>
        <dbReference type="Proteomes" id="UP000830631"/>
    </source>
</evidence>
<proteinExistence type="predicted"/>
<sequence length="275" mass="29362">MTTKLPRTSVDPADRHDAFPEAPCGTAVLLLAGSSGRVEAQRADLLARHGARVRAIRWFGGTGQRPAPHEVPIEIFVDQLDLLRRDADRVAIFGTSFGAEAALVTASLHPVDATVAVAPSSVVWSGIVDGNWSSHWSLRGTPLPSVGFDPSWSPTTEPPEYRSLYESSLARDPDLTRAAEIRVEGITGPVILVAGGDDRVWPSDRFAAEIQRRRSLHARETTLVTHPEAGHRITLPGETAVHGGVTMGRGGTPSADAALGADAWTAIARALDLRE</sequence>
<dbReference type="GO" id="GO:0016787">
    <property type="term" value="F:hydrolase activity"/>
    <property type="evidence" value="ECO:0007669"/>
    <property type="project" value="UniProtKB-KW"/>
</dbReference>
<dbReference type="InterPro" id="IPR014940">
    <property type="entry name" value="BAAT_C"/>
</dbReference>
<evidence type="ECO:0000259" key="1">
    <source>
        <dbReference type="Pfam" id="PF08840"/>
    </source>
</evidence>
<protein>
    <submittedName>
        <fullName evidence="2">Alpha/beta fold hydrolase</fullName>
    </submittedName>
</protein>
<dbReference type="Proteomes" id="UP000830631">
    <property type="component" value="Chromosome"/>
</dbReference>
<name>A0ABY4J119_9MICO</name>
<dbReference type="EMBL" id="CP078078">
    <property type="protein sequence ID" value="UPL18691.1"/>
    <property type="molecule type" value="Genomic_DNA"/>
</dbReference>
<reference evidence="2 3" key="1">
    <citation type="submission" date="2021-06" db="EMBL/GenBank/DDBJ databases">
        <title>Genome-based taxonomic framework of Microbacterium strains isolated from marine environment, the description of four new species and reclassification of four preexisting species.</title>
        <authorList>
            <person name="Lee S.D."/>
            <person name="Kim S.-M."/>
            <person name="Byeon Y.-S."/>
            <person name="Yang H.L."/>
            <person name="Kim I.S."/>
        </authorList>
    </citation>
    <scope>NUCLEOTIDE SEQUENCE [LARGE SCALE GENOMIC DNA]</scope>
    <source>
        <strain evidence="2 3">KSW4-10</strain>
    </source>
</reference>
<dbReference type="PANTHER" id="PTHR10824:SF4">
    <property type="entry name" value="ACYL-COENZYME A THIOESTERASE 1-LIKE"/>
    <property type="match status" value="1"/>
</dbReference>
<keyword evidence="3" id="KW-1185">Reference proteome</keyword>
<feature type="domain" description="BAAT/Acyl-CoA thioester hydrolase C-terminal" evidence="1">
    <location>
        <begin position="87"/>
        <end position="267"/>
    </location>
</feature>
<dbReference type="InterPro" id="IPR029058">
    <property type="entry name" value="AB_hydrolase_fold"/>
</dbReference>